<protein>
    <recommendedName>
        <fullName evidence="4">Outer membrane protein beta-barrel domain-containing protein</fullName>
    </recommendedName>
</protein>
<evidence type="ECO:0000313" key="2">
    <source>
        <dbReference type="EMBL" id="SHH19800.1"/>
    </source>
</evidence>
<dbReference type="EMBL" id="FQWQ01000002">
    <property type="protein sequence ID" value="SHH19800.1"/>
    <property type="molecule type" value="Genomic_DNA"/>
</dbReference>
<organism evidence="2 3">
    <name type="scientific">Chryseolinea serpens</name>
    <dbReference type="NCBI Taxonomy" id="947013"/>
    <lineage>
        <taxon>Bacteria</taxon>
        <taxon>Pseudomonadati</taxon>
        <taxon>Bacteroidota</taxon>
        <taxon>Cytophagia</taxon>
        <taxon>Cytophagales</taxon>
        <taxon>Fulvivirgaceae</taxon>
        <taxon>Chryseolinea</taxon>
    </lineage>
</organism>
<accession>A0A1M5R188</accession>
<evidence type="ECO:0008006" key="4">
    <source>
        <dbReference type="Google" id="ProtNLM"/>
    </source>
</evidence>
<evidence type="ECO:0000313" key="3">
    <source>
        <dbReference type="Proteomes" id="UP000184212"/>
    </source>
</evidence>
<keyword evidence="1" id="KW-0732">Signal</keyword>
<evidence type="ECO:0000256" key="1">
    <source>
        <dbReference type="SAM" id="SignalP"/>
    </source>
</evidence>
<gene>
    <name evidence="2" type="ORF">SAMN04488109_3125</name>
</gene>
<feature type="signal peptide" evidence="1">
    <location>
        <begin position="1"/>
        <end position="25"/>
    </location>
</feature>
<reference evidence="2 3" key="1">
    <citation type="submission" date="2016-11" db="EMBL/GenBank/DDBJ databases">
        <authorList>
            <person name="Jaros S."/>
            <person name="Januszkiewicz K."/>
            <person name="Wedrychowicz H."/>
        </authorList>
    </citation>
    <scope>NUCLEOTIDE SEQUENCE [LARGE SCALE GENOMIC DNA]</scope>
    <source>
        <strain evidence="2 3">DSM 24574</strain>
    </source>
</reference>
<proteinExistence type="predicted"/>
<dbReference type="Proteomes" id="UP000184212">
    <property type="component" value="Unassembled WGS sequence"/>
</dbReference>
<name>A0A1M5R188_9BACT</name>
<dbReference type="OrthoDB" id="977804at2"/>
<keyword evidence="3" id="KW-1185">Reference proteome</keyword>
<dbReference type="RefSeq" id="WP_073135757.1">
    <property type="nucleotide sequence ID" value="NZ_FQWQ01000002.1"/>
</dbReference>
<dbReference type="STRING" id="947013.SAMN04488109_3125"/>
<feature type="chain" id="PRO_5012883802" description="Outer membrane protein beta-barrel domain-containing protein" evidence="1">
    <location>
        <begin position="26"/>
        <end position="192"/>
    </location>
</feature>
<sequence length="192" mass="21630">MLTGSKYGLYTFFCVCFLSASSAYAQPSDSVGTNRPFTEFWTKPLIVPKLGVGVQDRLFVEMGVQWHSIYRHPLTLISKGPYCTVDLFIKQSNVLVGPKLGYEFTAGLLGAAFDVTYFIDHNYNAEGANRKAWVATPKVGLSILGFADLFYGYSIPISEERITSISRNRFSLVFNINTYYFDLKEAPRRRKG</sequence>
<dbReference type="AlphaFoldDB" id="A0A1M5R188"/>